<proteinExistence type="predicted"/>
<dbReference type="VEuPathDB" id="FungiDB:An08g11920"/>
<organism evidence="1">
    <name type="scientific">Aspergillus niger</name>
    <dbReference type="NCBI Taxonomy" id="5061"/>
    <lineage>
        <taxon>Eukaryota</taxon>
        <taxon>Fungi</taxon>
        <taxon>Dikarya</taxon>
        <taxon>Ascomycota</taxon>
        <taxon>Pezizomycotina</taxon>
        <taxon>Eurotiomycetes</taxon>
        <taxon>Eurotiomycetidae</taxon>
        <taxon>Eurotiales</taxon>
        <taxon>Aspergillaceae</taxon>
        <taxon>Aspergillus</taxon>
        <taxon>Aspergillus subgen. Circumdati</taxon>
    </lineage>
</organism>
<protein>
    <submittedName>
        <fullName evidence="1">Uncharacterized protein</fullName>
    </submittedName>
</protein>
<reference evidence="1" key="2">
    <citation type="submission" date="2025-08" db="UniProtKB">
        <authorList>
            <consortium name="RefSeq"/>
        </authorList>
    </citation>
    <scope>IDENTIFICATION</scope>
</reference>
<gene>
    <name evidence="1" type="ORF">An08g11920</name>
</gene>
<dbReference type="GeneID" id="84591892"/>
<dbReference type="RefSeq" id="XP_059601254.1">
    <property type="nucleotide sequence ID" value="XM_059749478.1"/>
</dbReference>
<reference evidence="1" key="1">
    <citation type="submission" date="2025-02" db="EMBL/GenBank/DDBJ databases">
        <authorList>
            <consortium name="NCBI Genome Project"/>
        </authorList>
    </citation>
    <scope>NUCLEOTIDE SEQUENCE</scope>
</reference>
<sequence>MPDAAFRYEQSRIRETHSGRIQIQAWLIRRCTDTHSNTDRVSEARATKGRSTWLRVKSVVEFAGIKRLMQHLLVHPLFERKPGCWQAVVQEDLEEIRGNILQQPGPELLQDRLHGFKLGLFQRA</sequence>
<accession>A0AAJ8BP48</accession>
<feature type="non-terminal residue" evidence="1">
    <location>
        <position position="124"/>
    </location>
</feature>
<name>A0AAJ8BP48_ASPNG</name>
<dbReference type="KEGG" id="ang:An08g11920"/>
<evidence type="ECO:0000313" key="1">
    <source>
        <dbReference type="RefSeq" id="XP_059601254.1"/>
    </source>
</evidence>
<dbReference type="AlphaFoldDB" id="A0AAJ8BP48"/>